<dbReference type="InterPro" id="IPR052155">
    <property type="entry name" value="Biofilm_reg_signaling"/>
</dbReference>
<dbReference type="SMART" id="SM00086">
    <property type="entry name" value="PAC"/>
    <property type="match status" value="2"/>
</dbReference>
<feature type="transmembrane region" description="Helical" evidence="1">
    <location>
        <begin position="12"/>
        <end position="30"/>
    </location>
</feature>
<dbReference type="InterPro" id="IPR001610">
    <property type="entry name" value="PAC"/>
</dbReference>
<feature type="domain" description="PAS" evidence="2">
    <location>
        <begin position="278"/>
        <end position="324"/>
    </location>
</feature>
<keyword evidence="1" id="KW-1133">Transmembrane helix</keyword>
<keyword evidence="1" id="KW-0472">Membrane</keyword>
<evidence type="ECO:0000313" key="6">
    <source>
        <dbReference type="EMBL" id="HFB53704.1"/>
    </source>
</evidence>
<comment type="caution">
    <text evidence="6">The sequence shown here is derived from an EMBL/GenBank/DDBJ whole genome shotgun (WGS) entry which is preliminary data.</text>
</comment>
<dbReference type="SMART" id="SM00267">
    <property type="entry name" value="GGDEF"/>
    <property type="match status" value="1"/>
</dbReference>
<dbReference type="SMART" id="SM00052">
    <property type="entry name" value="EAL"/>
    <property type="match status" value="1"/>
</dbReference>
<dbReference type="InterPro" id="IPR000700">
    <property type="entry name" value="PAS-assoc_C"/>
</dbReference>
<evidence type="ECO:0000256" key="1">
    <source>
        <dbReference type="SAM" id="Phobius"/>
    </source>
</evidence>
<evidence type="ECO:0000259" key="2">
    <source>
        <dbReference type="PROSITE" id="PS50112"/>
    </source>
</evidence>
<dbReference type="PANTHER" id="PTHR44757:SF2">
    <property type="entry name" value="BIOFILM ARCHITECTURE MAINTENANCE PROTEIN MBAA"/>
    <property type="match status" value="1"/>
</dbReference>
<sequence>MIENKNKIDRVSILLLLFLGLVSFLFLYLYKVEKSIEHYNRSHDTIVSLKLIDRQLNDFSVDLNNLSDYDTVNHDLSKFKTILHTLTQNLKADYPDDADLEQKLQKIAKTFEKKAENIEYFKSLNSSLISGSHFLYDLQRTIADDPTITAKTKSLVNEALFYLLRYTSSDYIDKDYVVKKLKALKKIAKQNKQQYIQNFYKQSSIMLDTLDALKESSYEIHHSGLYKLLTELHKTLDSIYQQDIFLQKVIVIFFFILTILVLLALLISHYFSLKREKELYAFKYAVEHSDNTIVITDPDRHITFVNEVFEKATGYTKEEALGKNPNILKSGKQDDTFYKELNEKLDRGEKWEGQFVNKRKDGSLYYEKASIVPIILNGKLMSYLAIKLDITEYVEQNRRLEQAASVFENTEEAIIIADESGLVSSINSAFTNMYGYTIDEIEGKNLSFLHSGFQDKHFYEEMWKHILKEGLWRGKLINKSKSGETIPVWTTIKKIADHHGKTINYTAIQTDLREIEESQAKADYLAYHDALTGLYNRVSFEEYLSHALAIAKRNEQLIAVCFIDLDRFKVINDTLGHDIGDKVLITVANRLKKTLRESDFISRWGGDEFVVILENITSASDTAIIATNLINELKEPMEVNGHRLITTASIGIALYPENGTDAGTLIKHADSAMYQAKDSGKNNFSYYTTELSKQIQNKLDIDMALHNAVQNNEIYMVFQPQYDLKNRKIIAIESLVRWNSTKLGFIPPDKFIPVAEDSGTIIPLGYFIFEESCKAYKEMKENGVSLNHIAINVSSIQFKEPHLLETFLSIAKRHNIEPTEIEIEITERFLMEHTVANINLLQNFRNYGFQISIDDFGTGYSSMSYLKQLPVDTIKIDKSFVDDIKEGSDDNVIIEAIIALSKTLGYSIVAEGIETEEQERFLAQVHCDLGQGYLFSKPISCEEIITRFSS</sequence>
<organism evidence="6">
    <name type="scientific">Sulfurimonas autotrophica</name>
    <dbReference type="NCBI Taxonomy" id="202747"/>
    <lineage>
        <taxon>Bacteria</taxon>
        <taxon>Pseudomonadati</taxon>
        <taxon>Campylobacterota</taxon>
        <taxon>Epsilonproteobacteria</taxon>
        <taxon>Campylobacterales</taxon>
        <taxon>Sulfurimonadaceae</taxon>
        <taxon>Sulfurimonas</taxon>
    </lineage>
</organism>
<dbReference type="SUPFAM" id="SSF141868">
    <property type="entry name" value="EAL domain-like"/>
    <property type="match status" value="1"/>
</dbReference>
<dbReference type="PROSITE" id="PS50887">
    <property type="entry name" value="GGDEF"/>
    <property type="match status" value="1"/>
</dbReference>
<protein>
    <submittedName>
        <fullName evidence="6">EAL domain-containing protein</fullName>
    </submittedName>
</protein>
<dbReference type="PANTHER" id="PTHR44757">
    <property type="entry name" value="DIGUANYLATE CYCLASE DGCP"/>
    <property type="match status" value="1"/>
</dbReference>
<dbReference type="PROSITE" id="PS50883">
    <property type="entry name" value="EAL"/>
    <property type="match status" value="1"/>
</dbReference>
<dbReference type="Proteomes" id="UP000886390">
    <property type="component" value="Unassembled WGS sequence"/>
</dbReference>
<dbReference type="Pfam" id="PF13426">
    <property type="entry name" value="PAS_9"/>
    <property type="match status" value="2"/>
</dbReference>
<dbReference type="InterPro" id="IPR001633">
    <property type="entry name" value="EAL_dom"/>
</dbReference>
<dbReference type="Pfam" id="PF00563">
    <property type="entry name" value="EAL"/>
    <property type="match status" value="1"/>
</dbReference>
<feature type="domain" description="PAS" evidence="2">
    <location>
        <begin position="399"/>
        <end position="450"/>
    </location>
</feature>
<dbReference type="InterPro" id="IPR035919">
    <property type="entry name" value="EAL_sf"/>
</dbReference>
<evidence type="ECO:0000259" key="4">
    <source>
        <dbReference type="PROSITE" id="PS50883"/>
    </source>
</evidence>
<reference evidence="6" key="1">
    <citation type="journal article" date="2020" name="mSystems">
        <title>Genome- and Community-Level Interaction Insights into Carbon Utilization and Element Cycling Functions of Hydrothermarchaeota in Hydrothermal Sediment.</title>
        <authorList>
            <person name="Zhou Z."/>
            <person name="Liu Y."/>
            <person name="Xu W."/>
            <person name="Pan J."/>
            <person name="Luo Z.H."/>
            <person name="Li M."/>
        </authorList>
    </citation>
    <scope>NUCLEOTIDE SEQUENCE [LARGE SCALE GENOMIC DNA]</scope>
    <source>
        <strain evidence="6">HyVt-507</strain>
    </source>
</reference>
<dbReference type="InterPro" id="IPR043128">
    <property type="entry name" value="Rev_trsase/Diguanyl_cyclase"/>
</dbReference>
<dbReference type="SMART" id="SM00091">
    <property type="entry name" value="PAS"/>
    <property type="match status" value="2"/>
</dbReference>
<dbReference type="InterPro" id="IPR000014">
    <property type="entry name" value="PAS"/>
</dbReference>
<dbReference type="InterPro" id="IPR045812">
    <property type="entry name" value="DAHL"/>
</dbReference>
<dbReference type="FunFam" id="3.30.70.270:FF:000001">
    <property type="entry name" value="Diguanylate cyclase domain protein"/>
    <property type="match status" value="1"/>
</dbReference>
<dbReference type="Gene3D" id="3.30.70.270">
    <property type="match status" value="1"/>
</dbReference>
<proteinExistence type="predicted"/>
<feature type="domain" description="EAL" evidence="4">
    <location>
        <begin position="698"/>
        <end position="950"/>
    </location>
</feature>
<dbReference type="CDD" id="cd01949">
    <property type="entry name" value="GGDEF"/>
    <property type="match status" value="1"/>
</dbReference>
<feature type="domain" description="PAC" evidence="3">
    <location>
        <begin position="349"/>
        <end position="402"/>
    </location>
</feature>
<gene>
    <name evidence="6" type="ORF">ENJ67_03120</name>
</gene>
<dbReference type="GO" id="GO:0003824">
    <property type="term" value="F:catalytic activity"/>
    <property type="evidence" value="ECO:0007669"/>
    <property type="project" value="UniProtKB-ARBA"/>
</dbReference>
<dbReference type="NCBIfam" id="TIGR00254">
    <property type="entry name" value="GGDEF"/>
    <property type="match status" value="1"/>
</dbReference>
<dbReference type="NCBIfam" id="TIGR00229">
    <property type="entry name" value="sensory_box"/>
    <property type="match status" value="2"/>
</dbReference>
<dbReference type="EMBL" id="DRNH01000168">
    <property type="protein sequence ID" value="HFB53704.1"/>
    <property type="molecule type" value="Genomic_DNA"/>
</dbReference>
<keyword evidence="1" id="KW-0812">Transmembrane</keyword>
<dbReference type="InterPro" id="IPR029787">
    <property type="entry name" value="Nucleotide_cyclase"/>
</dbReference>
<dbReference type="Gene3D" id="3.30.450.20">
    <property type="entry name" value="PAS domain"/>
    <property type="match status" value="2"/>
</dbReference>
<evidence type="ECO:0000259" key="3">
    <source>
        <dbReference type="PROSITE" id="PS50113"/>
    </source>
</evidence>
<feature type="transmembrane region" description="Helical" evidence="1">
    <location>
        <begin position="249"/>
        <end position="271"/>
    </location>
</feature>
<dbReference type="CDD" id="cd01948">
    <property type="entry name" value="EAL"/>
    <property type="match status" value="1"/>
</dbReference>
<dbReference type="InterPro" id="IPR035965">
    <property type="entry name" value="PAS-like_dom_sf"/>
</dbReference>
<name>A0A7C3C2L2_9BACT</name>
<feature type="domain" description="GGDEF" evidence="5">
    <location>
        <begin position="556"/>
        <end position="689"/>
    </location>
</feature>
<evidence type="ECO:0000259" key="5">
    <source>
        <dbReference type="PROSITE" id="PS50887"/>
    </source>
</evidence>
<dbReference type="SUPFAM" id="SSF55073">
    <property type="entry name" value="Nucleotide cyclase"/>
    <property type="match status" value="1"/>
</dbReference>
<dbReference type="CDD" id="cd00130">
    <property type="entry name" value="PAS"/>
    <property type="match status" value="2"/>
</dbReference>
<dbReference type="PROSITE" id="PS50112">
    <property type="entry name" value="PAS"/>
    <property type="match status" value="2"/>
</dbReference>
<dbReference type="InterPro" id="IPR000160">
    <property type="entry name" value="GGDEF_dom"/>
</dbReference>
<dbReference type="Pfam" id="PF19443">
    <property type="entry name" value="DAHL"/>
    <property type="match status" value="1"/>
</dbReference>
<accession>A0A7C3C2L2</accession>
<dbReference type="PROSITE" id="PS50113">
    <property type="entry name" value="PAC"/>
    <property type="match status" value="1"/>
</dbReference>
<dbReference type="Gene3D" id="3.20.20.450">
    <property type="entry name" value="EAL domain"/>
    <property type="match status" value="1"/>
</dbReference>
<dbReference type="Pfam" id="PF00990">
    <property type="entry name" value="GGDEF"/>
    <property type="match status" value="1"/>
</dbReference>
<dbReference type="SUPFAM" id="SSF55785">
    <property type="entry name" value="PYP-like sensor domain (PAS domain)"/>
    <property type="match status" value="2"/>
</dbReference>
<dbReference type="AlphaFoldDB" id="A0A7C3C2L2"/>